<keyword evidence="3" id="KW-0396">Initiation factor</keyword>
<gene>
    <name evidence="3" type="primary">infB_24</name>
    <name evidence="3" type="ORF">SDC9_107639</name>
</gene>
<keyword evidence="3" id="KW-0648">Protein biosynthesis</keyword>
<dbReference type="PANTHER" id="PTHR43381">
    <property type="entry name" value="TRANSLATION INITIATION FACTOR IF-2-RELATED"/>
    <property type="match status" value="1"/>
</dbReference>
<comment type="caution">
    <text evidence="3">The sequence shown here is derived from an EMBL/GenBank/DDBJ whole genome shotgun (WGS) entry which is preliminary data.</text>
</comment>
<evidence type="ECO:0000313" key="3">
    <source>
        <dbReference type="EMBL" id="MPM60785.1"/>
    </source>
</evidence>
<keyword evidence="1" id="KW-0547">Nucleotide-binding</keyword>
<dbReference type="AlphaFoldDB" id="A0A645B5S7"/>
<keyword evidence="2" id="KW-0342">GTP-binding</keyword>
<dbReference type="Gene3D" id="2.40.30.10">
    <property type="entry name" value="Translation factors"/>
    <property type="match status" value="1"/>
</dbReference>
<dbReference type="PANTHER" id="PTHR43381:SF5">
    <property type="entry name" value="TR-TYPE G DOMAIN-CONTAINING PROTEIN"/>
    <property type="match status" value="1"/>
</dbReference>
<organism evidence="3">
    <name type="scientific">bioreactor metagenome</name>
    <dbReference type="NCBI Taxonomy" id="1076179"/>
    <lineage>
        <taxon>unclassified sequences</taxon>
        <taxon>metagenomes</taxon>
        <taxon>ecological metagenomes</taxon>
    </lineage>
</organism>
<protein>
    <submittedName>
        <fullName evidence="3">Translation initiation factor IF-2</fullName>
    </submittedName>
</protein>
<dbReference type="SUPFAM" id="SSF50447">
    <property type="entry name" value="Translation proteins"/>
    <property type="match status" value="1"/>
</dbReference>
<evidence type="ECO:0000256" key="2">
    <source>
        <dbReference type="ARBA" id="ARBA00023134"/>
    </source>
</evidence>
<sequence>MVESGLVKVGCKARVFRNQQLIYNGEVVSLRRFQDDVKEVRVGLECGIRLDNFADFVEGDVIDLYEIELRKATL</sequence>
<dbReference type="CDD" id="cd03692">
    <property type="entry name" value="mtIF2_IVc"/>
    <property type="match status" value="1"/>
</dbReference>
<name>A0A645B5S7_9ZZZZ</name>
<dbReference type="EMBL" id="VSSQ01017984">
    <property type="protein sequence ID" value="MPM60785.1"/>
    <property type="molecule type" value="Genomic_DNA"/>
</dbReference>
<dbReference type="InterPro" id="IPR009000">
    <property type="entry name" value="Transl_B-barrel_sf"/>
</dbReference>
<dbReference type="FunFam" id="2.40.30.10:FF:000008">
    <property type="entry name" value="Translation initiation factor IF-2"/>
    <property type="match status" value="1"/>
</dbReference>
<reference evidence="3" key="1">
    <citation type="submission" date="2019-08" db="EMBL/GenBank/DDBJ databases">
        <authorList>
            <person name="Kucharzyk K."/>
            <person name="Murdoch R.W."/>
            <person name="Higgins S."/>
            <person name="Loffler F."/>
        </authorList>
    </citation>
    <scope>NUCLEOTIDE SEQUENCE</scope>
</reference>
<dbReference type="InterPro" id="IPR015760">
    <property type="entry name" value="TIF_IF2"/>
</dbReference>
<dbReference type="GO" id="GO:0005737">
    <property type="term" value="C:cytoplasm"/>
    <property type="evidence" value="ECO:0007669"/>
    <property type="project" value="TreeGrafter"/>
</dbReference>
<accession>A0A645B5S7</accession>
<dbReference type="GO" id="GO:0003743">
    <property type="term" value="F:translation initiation factor activity"/>
    <property type="evidence" value="ECO:0007669"/>
    <property type="project" value="UniProtKB-KW"/>
</dbReference>
<evidence type="ECO:0000256" key="1">
    <source>
        <dbReference type="ARBA" id="ARBA00022741"/>
    </source>
</evidence>
<dbReference type="GO" id="GO:0005525">
    <property type="term" value="F:GTP binding"/>
    <property type="evidence" value="ECO:0007669"/>
    <property type="project" value="UniProtKB-KW"/>
</dbReference>
<proteinExistence type="predicted"/>